<dbReference type="Gene3D" id="3.40.50.10810">
    <property type="entry name" value="Tandem AAA-ATPase domain"/>
    <property type="match status" value="1"/>
</dbReference>
<keyword evidence="11" id="KW-1185">Reference proteome</keyword>
<organism evidence="10 11">
    <name type="scientific">Desmophyllum pertusum</name>
    <dbReference type="NCBI Taxonomy" id="174260"/>
    <lineage>
        <taxon>Eukaryota</taxon>
        <taxon>Metazoa</taxon>
        <taxon>Cnidaria</taxon>
        <taxon>Anthozoa</taxon>
        <taxon>Hexacorallia</taxon>
        <taxon>Scleractinia</taxon>
        <taxon>Caryophylliina</taxon>
        <taxon>Caryophylliidae</taxon>
        <taxon>Desmophyllum</taxon>
    </lineage>
</organism>
<evidence type="ECO:0000313" key="11">
    <source>
        <dbReference type="Proteomes" id="UP001163046"/>
    </source>
</evidence>
<dbReference type="GO" id="GO:0016887">
    <property type="term" value="F:ATP hydrolysis activity"/>
    <property type="evidence" value="ECO:0007669"/>
    <property type="project" value="InterPro"/>
</dbReference>
<feature type="domain" description="SNF2 N-terminal" evidence="9">
    <location>
        <begin position="22"/>
        <end position="75"/>
    </location>
</feature>
<dbReference type="GO" id="GO:0005524">
    <property type="term" value="F:ATP binding"/>
    <property type="evidence" value="ECO:0007669"/>
    <property type="project" value="UniProtKB-KW"/>
</dbReference>
<evidence type="ECO:0000256" key="6">
    <source>
        <dbReference type="ARBA" id="ARBA00023125"/>
    </source>
</evidence>
<dbReference type="OrthoDB" id="2020972at2759"/>
<dbReference type="InterPro" id="IPR000330">
    <property type="entry name" value="SNF2_N"/>
</dbReference>
<reference evidence="10" key="1">
    <citation type="submission" date="2023-01" db="EMBL/GenBank/DDBJ databases">
        <title>Genome assembly of the deep-sea coral Lophelia pertusa.</title>
        <authorList>
            <person name="Herrera S."/>
            <person name="Cordes E."/>
        </authorList>
    </citation>
    <scope>NUCLEOTIDE SEQUENCE</scope>
    <source>
        <strain evidence="10">USNM1676648</strain>
        <tissue evidence="10">Polyp</tissue>
    </source>
</reference>
<dbReference type="GO" id="GO:0003677">
    <property type="term" value="F:DNA binding"/>
    <property type="evidence" value="ECO:0007669"/>
    <property type="project" value="UniProtKB-KW"/>
</dbReference>
<evidence type="ECO:0000256" key="1">
    <source>
        <dbReference type="ARBA" id="ARBA00004123"/>
    </source>
</evidence>
<evidence type="ECO:0000256" key="2">
    <source>
        <dbReference type="ARBA" id="ARBA00007025"/>
    </source>
</evidence>
<dbReference type="InterPro" id="IPR027417">
    <property type="entry name" value="P-loop_NTPase"/>
</dbReference>
<keyword evidence="6" id="KW-0238">DNA-binding</keyword>
<dbReference type="Gene3D" id="3.40.50.300">
    <property type="entry name" value="P-loop containing nucleotide triphosphate hydrolases"/>
    <property type="match status" value="1"/>
</dbReference>
<dbReference type="AlphaFoldDB" id="A0A9W9YK88"/>
<dbReference type="Pfam" id="PF00176">
    <property type="entry name" value="SNF2-rel_dom"/>
    <property type="match status" value="1"/>
</dbReference>
<dbReference type="PANTHER" id="PTHR45797">
    <property type="entry name" value="RAD54-LIKE"/>
    <property type="match status" value="1"/>
</dbReference>
<dbReference type="GO" id="GO:0005634">
    <property type="term" value="C:nucleus"/>
    <property type="evidence" value="ECO:0007669"/>
    <property type="project" value="UniProtKB-SubCell"/>
</dbReference>
<keyword evidence="4" id="KW-0347">Helicase</keyword>
<protein>
    <recommendedName>
        <fullName evidence="9">SNF2 N-terminal domain-containing protein</fullName>
    </recommendedName>
</protein>
<evidence type="ECO:0000256" key="5">
    <source>
        <dbReference type="ARBA" id="ARBA00022840"/>
    </source>
</evidence>
<gene>
    <name evidence="10" type="ORF">OS493_029468</name>
</gene>
<evidence type="ECO:0000259" key="9">
    <source>
        <dbReference type="Pfam" id="PF00176"/>
    </source>
</evidence>
<feature type="region of interest" description="Disordered" evidence="8">
    <location>
        <begin position="120"/>
        <end position="140"/>
    </location>
</feature>
<accession>A0A9W9YK88</accession>
<evidence type="ECO:0000256" key="4">
    <source>
        <dbReference type="ARBA" id="ARBA00022806"/>
    </source>
</evidence>
<keyword evidence="4" id="KW-0378">Hydrolase</keyword>
<keyword evidence="7" id="KW-0539">Nucleus</keyword>
<keyword evidence="3" id="KW-0547">Nucleotide-binding</keyword>
<dbReference type="EMBL" id="MU827331">
    <property type="protein sequence ID" value="KAJ7354906.1"/>
    <property type="molecule type" value="Genomic_DNA"/>
</dbReference>
<evidence type="ECO:0000256" key="8">
    <source>
        <dbReference type="SAM" id="MobiDB-lite"/>
    </source>
</evidence>
<dbReference type="PANTHER" id="PTHR45797:SF1">
    <property type="entry name" value="HELICASE ARIP4"/>
    <property type="match status" value="1"/>
</dbReference>
<evidence type="ECO:0000256" key="3">
    <source>
        <dbReference type="ARBA" id="ARBA00022741"/>
    </source>
</evidence>
<dbReference type="Proteomes" id="UP001163046">
    <property type="component" value="Unassembled WGS sequence"/>
</dbReference>
<evidence type="ECO:0000313" key="10">
    <source>
        <dbReference type="EMBL" id="KAJ7354906.1"/>
    </source>
</evidence>
<dbReference type="InterPro" id="IPR038718">
    <property type="entry name" value="SNF2-like_sf"/>
</dbReference>
<evidence type="ECO:0000256" key="7">
    <source>
        <dbReference type="ARBA" id="ARBA00023242"/>
    </source>
</evidence>
<proteinExistence type="inferred from homology"/>
<dbReference type="SUPFAM" id="SSF52540">
    <property type="entry name" value="P-loop containing nucleoside triphosphate hydrolases"/>
    <property type="match status" value="1"/>
</dbReference>
<sequence>MFERPILNGQCSDSTPSDVRVMRYRAHVLHSLLEGFVQRRSQAVLMKCLPSKEEHIILVNMSSIQKELYNTFVERLLDSVGYINPIKGFHTCTKIWNHPDIFYRSLNMKNSERNESPLTILEDSNGASQNSRSFDRGGSPSNLITSATAAGIAQNQSSGSVQSPYFPASSNTQSVPACSQLATQAVVRSTMQLHQMVSCQLSGQTVAMSTMTTQASQSQSSLPVIQPVVPQLDRSSALVQDMMWAKNLFKDYQPGVMKNGGKLVVLMEIIEESLKLGEKNPDF</sequence>
<dbReference type="GO" id="GO:0004386">
    <property type="term" value="F:helicase activity"/>
    <property type="evidence" value="ECO:0007669"/>
    <property type="project" value="UniProtKB-KW"/>
</dbReference>
<dbReference type="InterPro" id="IPR044574">
    <property type="entry name" value="ARIP4-like"/>
</dbReference>
<comment type="subcellular location">
    <subcellularLocation>
        <location evidence="1">Nucleus</location>
    </subcellularLocation>
</comment>
<comment type="caution">
    <text evidence="10">The sequence shown here is derived from an EMBL/GenBank/DDBJ whole genome shotgun (WGS) entry which is preliminary data.</text>
</comment>
<keyword evidence="5" id="KW-0067">ATP-binding</keyword>
<name>A0A9W9YK88_9CNID</name>
<comment type="similarity">
    <text evidence="2">Belongs to the SNF2/RAD54 helicase family.</text>
</comment>